<dbReference type="AlphaFoldDB" id="A0AAJ7STT9"/>
<dbReference type="KEGG" id="pmrn:116939858"/>
<dbReference type="Gene3D" id="3.40.50.720">
    <property type="entry name" value="NAD(P)-binding Rossmann-like Domain"/>
    <property type="match status" value="1"/>
</dbReference>
<dbReference type="Pfam" id="PF01408">
    <property type="entry name" value="GFO_IDH_MocA"/>
    <property type="match status" value="1"/>
</dbReference>
<evidence type="ECO:0000256" key="1">
    <source>
        <dbReference type="ARBA" id="ARBA00010928"/>
    </source>
</evidence>
<dbReference type="Gene3D" id="3.30.360.10">
    <property type="entry name" value="Dihydrodipicolinate Reductase, domain 2"/>
    <property type="match status" value="1"/>
</dbReference>
<reference evidence="14" key="1">
    <citation type="submission" date="2025-08" db="UniProtKB">
        <authorList>
            <consortium name="RefSeq"/>
        </authorList>
    </citation>
    <scope>IDENTIFICATION</scope>
    <source>
        <tissue evidence="14">Sperm</tissue>
    </source>
</reference>
<evidence type="ECO:0000259" key="11">
    <source>
        <dbReference type="Pfam" id="PF01408"/>
    </source>
</evidence>
<evidence type="ECO:0000313" key="13">
    <source>
        <dbReference type="Proteomes" id="UP001318040"/>
    </source>
</evidence>
<organism evidence="13 14">
    <name type="scientific">Petromyzon marinus</name>
    <name type="common">Sea lamprey</name>
    <dbReference type="NCBI Taxonomy" id="7757"/>
    <lineage>
        <taxon>Eukaryota</taxon>
        <taxon>Metazoa</taxon>
        <taxon>Chordata</taxon>
        <taxon>Craniata</taxon>
        <taxon>Vertebrata</taxon>
        <taxon>Cyclostomata</taxon>
        <taxon>Hyperoartia</taxon>
        <taxon>Petromyzontiformes</taxon>
        <taxon>Petromyzontidae</taxon>
        <taxon>Petromyzon</taxon>
    </lineage>
</organism>
<dbReference type="Proteomes" id="UP001318040">
    <property type="component" value="Chromosome 7"/>
</dbReference>
<evidence type="ECO:0000256" key="2">
    <source>
        <dbReference type="ARBA" id="ARBA00023002"/>
    </source>
</evidence>
<protein>
    <recommendedName>
        <fullName evidence="5">Trans-1,2-dihydrobenzene-1,2-diol dehydrogenase</fullName>
        <ecNumber evidence="4">1.1.1.179</ecNumber>
        <ecNumber evidence="3">1.3.1.20</ecNumber>
    </recommendedName>
    <alternativeName>
        <fullName evidence="8">D-xylose 1-dehydrogenase</fullName>
    </alternativeName>
    <alternativeName>
        <fullName evidence="7">D-xylose-NADP dehydrogenase</fullName>
    </alternativeName>
    <alternativeName>
        <fullName evidence="6">Dimeric dihydrodiol dehydrogenase</fullName>
    </alternativeName>
</protein>
<comment type="catalytic activity">
    <reaction evidence="9">
        <text>(1R,2R)-1,2-dihydrobenzene-1,2-diol + NADP(+) = catechol + NADPH + H(+)</text>
        <dbReference type="Rhea" id="RHEA:16729"/>
        <dbReference type="ChEBI" id="CHEBI:10702"/>
        <dbReference type="ChEBI" id="CHEBI:15378"/>
        <dbReference type="ChEBI" id="CHEBI:18135"/>
        <dbReference type="ChEBI" id="CHEBI:57783"/>
        <dbReference type="ChEBI" id="CHEBI:58349"/>
        <dbReference type="EC" id="1.3.1.20"/>
    </reaction>
</comment>
<evidence type="ECO:0000256" key="9">
    <source>
        <dbReference type="ARBA" id="ARBA00047423"/>
    </source>
</evidence>
<gene>
    <name evidence="14" type="primary">DHDH</name>
</gene>
<evidence type="ECO:0000256" key="10">
    <source>
        <dbReference type="ARBA" id="ARBA00049233"/>
    </source>
</evidence>
<evidence type="ECO:0000256" key="5">
    <source>
        <dbReference type="ARBA" id="ARBA00040603"/>
    </source>
</evidence>
<evidence type="ECO:0000256" key="3">
    <source>
        <dbReference type="ARBA" id="ARBA00038853"/>
    </source>
</evidence>
<evidence type="ECO:0000256" key="7">
    <source>
        <dbReference type="ARBA" id="ARBA00042988"/>
    </source>
</evidence>
<dbReference type="Pfam" id="PF22725">
    <property type="entry name" value="GFO_IDH_MocA_C3"/>
    <property type="match status" value="1"/>
</dbReference>
<dbReference type="InterPro" id="IPR055170">
    <property type="entry name" value="GFO_IDH_MocA-like_dom"/>
</dbReference>
<dbReference type="InterPro" id="IPR000683">
    <property type="entry name" value="Gfo/Idh/MocA-like_OxRdtase_N"/>
</dbReference>
<feature type="domain" description="GFO/IDH/MocA-like oxidoreductase" evidence="12">
    <location>
        <begin position="135"/>
        <end position="249"/>
    </location>
</feature>
<dbReference type="GeneID" id="116939858"/>
<evidence type="ECO:0000256" key="4">
    <source>
        <dbReference type="ARBA" id="ARBA00038984"/>
    </source>
</evidence>
<keyword evidence="13" id="KW-1185">Reference proteome</keyword>
<dbReference type="EC" id="1.3.1.20" evidence="3"/>
<evidence type="ECO:0000256" key="6">
    <source>
        <dbReference type="ARBA" id="ARBA00042926"/>
    </source>
</evidence>
<evidence type="ECO:0000256" key="8">
    <source>
        <dbReference type="ARBA" id="ARBA00043025"/>
    </source>
</evidence>
<feature type="domain" description="Gfo/Idh/MocA-like oxidoreductase N-terminal" evidence="11">
    <location>
        <begin position="6"/>
        <end position="124"/>
    </location>
</feature>
<name>A0AAJ7STT9_PETMA</name>
<dbReference type="PANTHER" id="PTHR22604:SF105">
    <property type="entry name" value="TRANS-1,2-DIHYDROBENZENE-1,2-DIOL DEHYDROGENASE"/>
    <property type="match status" value="1"/>
</dbReference>
<comment type="similarity">
    <text evidence="1">Belongs to the Gfo/Idh/MocA family.</text>
</comment>
<dbReference type="InterPro" id="IPR050984">
    <property type="entry name" value="Gfo/Idh/MocA_domain"/>
</dbReference>
<keyword evidence="2" id="KW-0560">Oxidoreductase</keyword>
<dbReference type="CTD" id="27294"/>
<proteinExistence type="inferred from homology"/>
<dbReference type="SUPFAM" id="SSF55347">
    <property type="entry name" value="Glyceraldehyde-3-phosphate dehydrogenase-like, C-terminal domain"/>
    <property type="match status" value="1"/>
</dbReference>
<dbReference type="RefSeq" id="XP_032804675.1">
    <property type="nucleotide sequence ID" value="XM_032948784.1"/>
</dbReference>
<dbReference type="GO" id="GO:0047115">
    <property type="term" value="F:trans-1,2-dihydrobenzene-1,2-diol dehydrogenase activity"/>
    <property type="evidence" value="ECO:0007669"/>
    <property type="project" value="UniProtKB-EC"/>
</dbReference>
<sequence length="330" mass="36252">MAPATRWAICSAGKISHDFVVALRTLPADEHEVVAVAARDKKRAQEFATRHGIARAYGSYEELAADPDMDVVYVGAIHPQHSPLTLMMLRAGKHVMCEKPLTMTLAQTKELTATARSTRRFLMEAFWSRFFPAYDEVRAALAEGQVGDVQVVRTEFGVKMLNVRRVVEPELGGGALLDIGCYCLQFISMAFGAERPLSIHASGFLNANGVDETVTVVLKYSGKRMGIFTCSSAYMLANEACIFGTKGSIKIPDTMWSPSKVIINGEEKEFLLPPPSIPLNFVTSTGMRYEAAEVRRCLLQGLTESRVMPLEESELLAGIMDEILQQLAAV</sequence>
<dbReference type="GO" id="GO:0047837">
    <property type="term" value="F:D-xylose 1-dehydrogenase (NADP+) activity"/>
    <property type="evidence" value="ECO:0007669"/>
    <property type="project" value="UniProtKB-EC"/>
</dbReference>
<comment type="catalytic activity">
    <reaction evidence="10">
        <text>D-xylose + NADP(+) = D-xylono-1,5-lactone + NADPH + H(+)</text>
        <dbReference type="Rhea" id="RHEA:22000"/>
        <dbReference type="ChEBI" id="CHEBI:15378"/>
        <dbReference type="ChEBI" id="CHEBI:15867"/>
        <dbReference type="ChEBI" id="CHEBI:53455"/>
        <dbReference type="ChEBI" id="CHEBI:57783"/>
        <dbReference type="ChEBI" id="CHEBI:58349"/>
        <dbReference type="EC" id="1.1.1.179"/>
    </reaction>
</comment>
<evidence type="ECO:0000313" key="14">
    <source>
        <dbReference type="RefSeq" id="XP_032804675.1"/>
    </source>
</evidence>
<dbReference type="SUPFAM" id="SSF51735">
    <property type="entry name" value="NAD(P)-binding Rossmann-fold domains"/>
    <property type="match status" value="1"/>
</dbReference>
<dbReference type="GO" id="GO:0000166">
    <property type="term" value="F:nucleotide binding"/>
    <property type="evidence" value="ECO:0007669"/>
    <property type="project" value="InterPro"/>
</dbReference>
<dbReference type="PANTHER" id="PTHR22604">
    <property type="entry name" value="OXIDOREDUCTASES"/>
    <property type="match status" value="1"/>
</dbReference>
<dbReference type="InterPro" id="IPR036291">
    <property type="entry name" value="NAD(P)-bd_dom_sf"/>
</dbReference>
<dbReference type="EC" id="1.1.1.179" evidence="4"/>
<accession>A0AAJ7STT9</accession>
<evidence type="ECO:0000259" key="12">
    <source>
        <dbReference type="Pfam" id="PF22725"/>
    </source>
</evidence>